<evidence type="ECO:0000256" key="8">
    <source>
        <dbReference type="ARBA" id="ARBA00046280"/>
    </source>
</evidence>
<keyword evidence="2" id="KW-0813">Transport</keyword>
<dbReference type="eggNOG" id="KOG3385">
    <property type="taxonomic scope" value="Eukaryota"/>
</dbReference>
<evidence type="ECO:0000256" key="6">
    <source>
        <dbReference type="ARBA" id="ARBA00023034"/>
    </source>
</evidence>
<keyword evidence="4" id="KW-0653">Protein transport</keyword>
<evidence type="ECO:0000256" key="7">
    <source>
        <dbReference type="ARBA" id="ARBA00023136"/>
    </source>
</evidence>
<dbReference type="STRING" id="691883.A0A058Z5E1"/>
<name>A0A058Z5E1_FONAL</name>
<dbReference type="OMA" id="GHRNYMC"/>
<dbReference type="SUPFAM" id="SSF58038">
    <property type="entry name" value="SNARE fusion complex"/>
    <property type="match status" value="1"/>
</dbReference>
<keyword evidence="5 9" id="KW-1133">Transmembrane helix</keyword>
<proteinExistence type="predicted"/>
<dbReference type="InterPro" id="IPR039899">
    <property type="entry name" value="BET1_SNARE"/>
</dbReference>
<keyword evidence="6" id="KW-0333">Golgi apparatus</keyword>
<dbReference type="Gene3D" id="1.20.5.110">
    <property type="match status" value="1"/>
</dbReference>
<dbReference type="PANTHER" id="PTHR12791">
    <property type="entry name" value="GOLGI SNARE BET1-RELATED"/>
    <property type="match status" value="1"/>
</dbReference>
<evidence type="ECO:0000313" key="12">
    <source>
        <dbReference type="Proteomes" id="UP000030693"/>
    </source>
</evidence>
<reference evidence="11" key="1">
    <citation type="submission" date="2013-04" db="EMBL/GenBank/DDBJ databases">
        <title>The Genome Sequence of Fonticula alba ATCC 38817.</title>
        <authorList>
            <consortium name="The Broad Institute Genomics Platform"/>
            <person name="Russ C."/>
            <person name="Cuomo C."/>
            <person name="Burger G."/>
            <person name="Gray M.W."/>
            <person name="Holland P.W.H."/>
            <person name="King N."/>
            <person name="Lang F.B.F."/>
            <person name="Roger A.J."/>
            <person name="Ruiz-Trillo I."/>
            <person name="Brown M."/>
            <person name="Walker B."/>
            <person name="Young S."/>
            <person name="Zeng Q."/>
            <person name="Gargeya S."/>
            <person name="Fitzgerald M."/>
            <person name="Haas B."/>
            <person name="Abouelleil A."/>
            <person name="Allen A.W."/>
            <person name="Alvarado L."/>
            <person name="Arachchi H.M."/>
            <person name="Berlin A.M."/>
            <person name="Chapman S.B."/>
            <person name="Gainer-Dewar J."/>
            <person name="Goldberg J."/>
            <person name="Griggs A."/>
            <person name="Gujja S."/>
            <person name="Hansen M."/>
            <person name="Howarth C."/>
            <person name="Imamovic A."/>
            <person name="Ireland A."/>
            <person name="Larimer J."/>
            <person name="McCowan C."/>
            <person name="Murphy C."/>
            <person name="Pearson M."/>
            <person name="Poon T.W."/>
            <person name="Priest M."/>
            <person name="Roberts A."/>
            <person name="Saif S."/>
            <person name="Shea T."/>
            <person name="Sisk P."/>
            <person name="Sykes S."/>
            <person name="Wortman J."/>
            <person name="Nusbaum C."/>
            <person name="Birren B."/>
        </authorList>
    </citation>
    <scope>NUCLEOTIDE SEQUENCE [LARGE SCALE GENOMIC DNA]</scope>
    <source>
        <strain evidence="11">ATCC 38817</strain>
    </source>
</reference>
<dbReference type="SMART" id="SM00397">
    <property type="entry name" value="t_SNARE"/>
    <property type="match status" value="1"/>
</dbReference>
<protein>
    <recommendedName>
        <fullName evidence="10">t-SNARE coiled-coil homology domain-containing protein</fullName>
    </recommendedName>
</protein>
<dbReference type="GO" id="GO:0000139">
    <property type="term" value="C:Golgi membrane"/>
    <property type="evidence" value="ECO:0007669"/>
    <property type="project" value="UniProtKB-SubCell"/>
</dbReference>
<dbReference type="CDD" id="cd15853">
    <property type="entry name" value="SNARE_Bet1"/>
    <property type="match status" value="1"/>
</dbReference>
<evidence type="ECO:0000256" key="9">
    <source>
        <dbReference type="SAM" id="Phobius"/>
    </source>
</evidence>
<comment type="subcellular location">
    <subcellularLocation>
        <location evidence="8">Endomembrane system</location>
        <topology evidence="8">Single-pass type IV membrane protein</topology>
    </subcellularLocation>
    <subcellularLocation>
        <location evidence="1">Golgi apparatus membrane</location>
    </subcellularLocation>
</comment>
<evidence type="ECO:0000256" key="3">
    <source>
        <dbReference type="ARBA" id="ARBA00022692"/>
    </source>
</evidence>
<evidence type="ECO:0000256" key="1">
    <source>
        <dbReference type="ARBA" id="ARBA00004394"/>
    </source>
</evidence>
<evidence type="ECO:0000256" key="4">
    <source>
        <dbReference type="ARBA" id="ARBA00022927"/>
    </source>
</evidence>
<keyword evidence="3 9" id="KW-0812">Transmembrane</keyword>
<organism evidence="11">
    <name type="scientific">Fonticula alba</name>
    <name type="common">Slime mold</name>
    <dbReference type="NCBI Taxonomy" id="691883"/>
    <lineage>
        <taxon>Eukaryota</taxon>
        <taxon>Rotosphaerida</taxon>
        <taxon>Fonticulaceae</taxon>
        <taxon>Fonticula</taxon>
    </lineage>
</organism>
<dbReference type="RefSeq" id="XP_009496020.1">
    <property type="nucleotide sequence ID" value="XM_009497745.1"/>
</dbReference>
<sequence>MSGQSMPQAAQYGRQMEEDMLNAQTTEGINALSARVARLKNITIEISNEVRSQNVMLDEMDETIDRTNNLVGSAISRIRVFSRSKHASQFMYVMGLVFFLFLFLYFISFKK</sequence>
<gene>
    <name evidence="11" type="ORF">H696_03884</name>
</gene>
<feature type="domain" description="T-SNARE coiled-coil homology" evidence="10">
    <location>
        <begin position="19"/>
        <end position="81"/>
    </location>
</feature>
<keyword evidence="7 9" id="KW-0472">Membrane</keyword>
<dbReference type="GeneID" id="20528609"/>
<evidence type="ECO:0000259" key="10">
    <source>
        <dbReference type="PROSITE" id="PS50192"/>
    </source>
</evidence>
<evidence type="ECO:0000256" key="2">
    <source>
        <dbReference type="ARBA" id="ARBA00022448"/>
    </source>
</evidence>
<dbReference type="EMBL" id="KB932206">
    <property type="protein sequence ID" value="KCV69455.1"/>
    <property type="molecule type" value="Genomic_DNA"/>
</dbReference>
<dbReference type="OrthoDB" id="261831at2759"/>
<evidence type="ECO:0000256" key="5">
    <source>
        <dbReference type="ARBA" id="ARBA00022989"/>
    </source>
</evidence>
<dbReference type="GO" id="GO:0015031">
    <property type="term" value="P:protein transport"/>
    <property type="evidence" value="ECO:0007669"/>
    <property type="project" value="UniProtKB-KW"/>
</dbReference>
<accession>A0A058Z5E1</accession>
<dbReference type="AlphaFoldDB" id="A0A058Z5E1"/>
<keyword evidence="12" id="KW-1185">Reference proteome</keyword>
<dbReference type="PROSITE" id="PS50192">
    <property type="entry name" value="T_SNARE"/>
    <property type="match status" value="1"/>
</dbReference>
<dbReference type="InterPro" id="IPR000727">
    <property type="entry name" value="T_SNARE_dom"/>
</dbReference>
<feature type="transmembrane region" description="Helical" evidence="9">
    <location>
        <begin position="90"/>
        <end position="108"/>
    </location>
</feature>
<dbReference type="Proteomes" id="UP000030693">
    <property type="component" value="Unassembled WGS sequence"/>
</dbReference>
<evidence type="ECO:0000313" key="11">
    <source>
        <dbReference type="EMBL" id="KCV69455.1"/>
    </source>
</evidence>